<dbReference type="EMBL" id="CAJNOH010001342">
    <property type="protein sequence ID" value="CAF1206807.1"/>
    <property type="molecule type" value="Genomic_DNA"/>
</dbReference>
<gene>
    <name evidence="2" type="ORF">JXQ802_LOCUS39327</name>
    <name evidence="1" type="ORF">PYM288_LOCUS25166</name>
</gene>
<dbReference type="InterPro" id="IPR032710">
    <property type="entry name" value="NTF2-like_dom_sf"/>
</dbReference>
<evidence type="ECO:0000313" key="3">
    <source>
        <dbReference type="Proteomes" id="UP000663870"/>
    </source>
</evidence>
<protein>
    <submittedName>
        <fullName evidence="2">Uncharacterized protein</fullName>
    </submittedName>
</protein>
<sequence>MKNTESPDVLEKYRGREQIKKFLQAARDAGMDNLHVTTETLLEAGNDRLIEIGSYQHSLDKGHYLVIWKRTSEGKNEWQLDIDIFN</sequence>
<dbReference type="Proteomes" id="UP000663870">
    <property type="component" value="Unassembled WGS sequence"/>
</dbReference>
<organism evidence="2 3">
    <name type="scientific">Rotaria sordida</name>
    <dbReference type="NCBI Taxonomy" id="392033"/>
    <lineage>
        <taxon>Eukaryota</taxon>
        <taxon>Metazoa</taxon>
        <taxon>Spiralia</taxon>
        <taxon>Gnathifera</taxon>
        <taxon>Rotifera</taxon>
        <taxon>Eurotatoria</taxon>
        <taxon>Bdelloidea</taxon>
        <taxon>Philodinida</taxon>
        <taxon>Philodinidae</taxon>
        <taxon>Rotaria</taxon>
    </lineage>
</organism>
<dbReference type="AlphaFoldDB" id="A0A815RVW0"/>
<reference evidence="2" key="1">
    <citation type="submission" date="2021-02" db="EMBL/GenBank/DDBJ databases">
        <authorList>
            <person name="Nowell W R."/>
        </authorList>
    </citation>
    <scope>NUCLEOTIDE SEQUENCE</scope>
</reference>
<comment type="caution">
    <text evidence="2">The sequence shown here is derived from an EMBL/GenBank/DDBJ whole genome shotgun (WGS) entry which is preliminary data.</text>
</comment>
<dbReference type="EMBL" id="CAJNOL010002259">
    <property type="protein sequence ID" value="CAF1481478.1"/>
    <property type="molecule type" value="Genomic_DNA"/>
</dbReference>
<name>A0A815RVW0_9BILA</name>
<dbReference type="SUPFAM" id="SSF54427">
    <property type="entry name" value="NTF2-like"/>
    <property type="match status" value="1"/>
</dbReference>
<accession>A0A815RVW0</accession>
<dbReference type="Proteomes" id="UP000663854">
    <property type="component" value="Unassembled WGS sequence"/>
</dbReference>
<keyword evidence="3" id="KW-1185">Reference proteome</keyword>
<evidence type="ECO:0000313" key="1">
    <source>
        <dbReference type="EMBL" id="CAF1206807.1"/>
    </source>
</evidence>
<proteinExistence type="predicted"/>
<dbReference type="Gene3D" id="3.10.450.50">
    <property type="match status" value="1"/>
</dbReference>
<evidence type="ECO:0000313" key="2">
    <source>
        <dbReference type="EMBL" id="CAF1481478.1"/>
    </source>
</evidence>